<evidence type="ECO:0000313" key="2">
    <source>
        <dbReference type="Proteomes" id="UP000729701"/>
    </source>
</evidence>
<dbReference type="AlphaFoldDB" id="A0A951QI17"/>
<evidence type="ECO:0000313" key="1">
    <source>
        <dbReference type="EMBL" id="MBW4666246.1"/>
    </source>
</evidence>
<reference evidence="1" key="2">
    <citation type="journal article" date="2022" name="Microbiol. Resour. Announc.">
        <title>Metagenome Sequencing to Explore Phylogenomics of Terrestrial Cyanobacteria.</title>
        <authorList>
            <person name="Ward R.D."/>
            <person name="Stajich J.E."/>
            <person name="Johansen J.R."/>
            <person name="Huntemann M."/>
            <person name="Clum A."/>
            <person name="Foster B."/>
            <person name="Foster B."/>
            <person name="Roux S."/>
            <person name="Palaniappan K."/>
            <person name="Varghese N."/>
            <person name="Mukherjee S."/>
            <person name="Reddy T.B.K."/>
            <person name="Daum C."/>
            <person name="Copeland A."/>
            <person name="Chen I.A."/>
            <person name="Ivanova N.N."/>
            <person name="Kyrpides N.C."/>
            <person name="Shapiro N."/>
            <person name="Eloe-Fadrosh E.A."/>
            <person name="Pietrasiak N."/>
        </authorList>
    </citation>
    <scope>NUCLEOTIDE SEQUENCE</scope>
    <source>
        <strain evidence="1">GSE-NOS-MK-12-04C</strain>
    </source>
</reference>
<reference evidence="1" key="1">
    <citation type="submission" date="2021-05" db="EMBL/GenBank/DDBJ databases">
        <authorList>
            <person name="Pietrasiak N."/>
            <person name="Ward R."/>
            <person name="Stajich J.E."/>
            <person name="Kurbessoian T."/>
        </authorList>
    </citation>
    <scope>NUCLEOTIDE SEQUENCE</scope>
    <source>
        <strain evidence="1">GSE-NOS-MK-12-04C</strain>
    </source>
</reference>
<dbReference type="EMBL" id="JAHHGZ010000002">
    <property type="protein sequence ID" value="MBW4666246.1"/>
    <property type="molecule type" value="Genomic_DNA"/>
</dbReference>
<gene>
    <name evidence="1" type="ORF">KME60_02090</name>
</gene>
<comment type="caution">
    <text evidence="1">The sequence shown here is derived from an EMBL/GenBank/DDBJ whole genome shotgun (WGS) entry which is preliminary data.</text>
</comment>
<sequence length="133" mass="14926">MSIKFSINLLFLTIIALFIWVFPGIATAAPDKLDTNYPFIIAQTMPEISLTPQQSQQLQAVNQGRSKQIKAVLDSSQRQELSHKLRAGDNLNQALDKLKMQPEQREMVKAIGQVYNLKLKALESKFSGQLGLK</sequence>
<accession>A0A951QI17</accession>
<name>A0A951QI17_9CYAN</name>
<proteinExistence type="predicted"/>
<protein>
    <submittedName>
        <fullName evidence="1">Uncharacterized protein</fullName>
    </submittedName>
</protein>
<dbReference type="Proteomes" id="UP000729701">
    <property type="component" value="Unassembled WGS sequence"/>
</dbReference>
<organism evidence="1 2">
    <name type="scientific">Cyanomargarita calcarea GSE-NOS-MK-12-04C</name>
    <dbReference type="NCBI Taxonomy" id="2839659"/>
    <lineage>
        <taxon>Bacteria</taxon>
        <taxon>Bacillati</taxon>
        <taxon>Cyanobacteriota</taxon>
        <taxon>Cyanophyceae</taxon>
        <taxon>Nostocales</taxon>
        <taxon>Cyanomargaritaceae</taxon>
        <taxon>Cyanomargarita</taxon>
    </lineage>
</organism>